<reference evidence="2" key="1">
    <citation type="journal article" date="2014" name="PLoS ONE">
        <title>Transcriptome-Based Identification of ABC Transporters in the Western Tarnished Plant Bug Lygus hesperus.</title>
        <authorList>
            <person name="Hull J.J."/>
            <person name="Chaney K."/>
            <person name="Geib S.M."/>
            <person name="Fabrick J.A."/>
            <person name="Brent C.S."/>
            <person name="Walsh D."/>
            <person name="Lavine L.C."/>
        </authorList>
    </citation>
    <scope>NUCLEOTIDE SEQUENCE</scope>
</reference>
<reference evidence="3" key="3">
    <citation type="submission" date="2014-09" db="EMBL/GenBank/DDBJ databases">
        <authorList>
            <person name="Magalhaes I.L.F."/>
            <person name="Oliveira U."/>
            <person name="Santos F.R."/>
            <person name="Vidigal T.H.D.A."/>
            <person name="Brescovit A.D."/>
            <person name="Santos A.J."/>
        </authorList>
    </citation>
    <scope>NUCLEOTIDE SEQUENCE</scope>
</reference>
<dbReference type="InterPro" id="IPR015897">
    <property type="entry name" value="CHK_kinase-like"/>
</dbReference>
<feature type="domain" description="CHK kinase-like" evidence="1">
    <location>
        <begin position="115"/>
        <end position="309"/>
    </location>
</feature>
<sequence length="405" mass="46837">MELSRRECMMMAKRAFRREDAEVSGFGFESATDSARGFIAESNILWIDVKIDGKTTRIRSFVKSQPTNQYHFKLVQKTRAFFKEAQFFNTVYPLLKKYFTHQVFPKCYFSSPSVTTLEDLKFLGYVNQSSGILDEEHCRATLKTLASYHASSFLYEKEVGTTFDKSHQDILFVSWFSLLPDHPGNVHFRTGVRALTAVMDKYFSHESEDVRNKFIKVLEDVPGLLLPSKNHRNALSHNDLWSNNIMFRYRQDGSVENACLIDLQLFGYNPPAHDVFTLLLLNALDDSLRNNLKDLVHFYYTTFSEHISSFGQDPDELLSYEDFEKSKSESVPLALGSAVLFTHFTTLPEEYLVDIVRSEELMIKMMEKDRVDLVFKSIDNFPAYKNRLFATICNLLNYLKGDFAI</sequence>
<dbReference type="SUPFAM" id="SSF56112">
    <property type="entry name" value="Protein kinase-like (PK-like)"/>
    <property type="match status" value="1"/>
</dbReference>
<dbReference type="PANTHER" id="PTHR11012">
    <property type="entry name" value="PROTEIN KINASE-LIKE DOMAIN-CONTAINING"/>
    <property type="match status" value="1"/>
</dbReference>
<reference evidence="2" key="2">
    <citation type="submission" date="2014-07" db="EMBL/GenBank/DDBJ databases">
        <authorList>
            <person name="Hull J."/>
        </authorList>
    </citation>
    <scope>NUCLEOTIDE SEQUENCE</scope>
</reference>
<proteinExistence type="predicted"/>
<dbReference type="Pfam" id="PF02958">
    <property type="entry name" value="EcKL"/>
    <property type="match status" value="1"/>
</dbReference>
<evidence type="ECO:0000313" key="2">
    <source>
        <dbReference type="EMBL" id="JAG38341.1"/>
    </source>
</evidence>
<dbReference type="PANTHER" id="PTHR11012:SF48">
    <property type="entry name" value="CHK KINASE-LIKE DOMAIN-CONTAINING PROTEIN-RELATED"/>
    <property type="match status" value="1"/>
</dbReference>
<accession>A0A0A9Z392</accession>
<dbReference type="Gene3D" id="3.90.1200.10">
    <property type="match status" value="1"/>
</dbReference>
<evidence type="ECO:0000313" key="3">
    <source>
        <dbReference type="EMBL" id="JAG50084.1"/>
    </source>
</evidence>
<name>A0A0A9Z392_LYGHE</name>
<keyword evidence="2" id="KW-0418">Kinase</keyword>
<dbReference type="SMART" id="SM00587">
    <property type="entry name" value="CHK"/>
    <property type="match status" value="1"/>
</dbReference>
<keyword evidence="2" id="KW-0808">Transferase</keyword>
<dbReference type="InterPro" id="IPR004119">
    <property type="entry name" value="EcKL"/>
</dbReference>
<dbReference type="EMBL" id="GBRD01015742">
    <property type="protein sequence ID" value="JAG50084.1"/>
    <property type="molecule type" value="Transcribed_RNA"/>
</dbReference>
<protein>
    <submittedName>
        <fullName evidence="2">Putative kinase-like protein D1044.1</fullName>
    </submittedName>
</protein>
<dbReference type="EMBL" id="GBHO01005263">
    <property type="protein sequence ID" value="JAG38341.1"/>
    <property type="molecule type" value="Transcribed_RNA"/>
</dbReference>
<organism evidence="2">
    <name type="scientific">Lygus hesperus</name>
    <name type="common">Western plant bug</name>
    <dbReference type="NCBI Taxonomy" id="30085"/>
    <lineage>
        <taxon>Eukaryota</taxon>
        <taxon>Metazoa</taxon>
        <taxon>Ecdysozoa</taxon>
        <taxon>Arthropoda</taxon>
        <taxon>Hexapoda</taxon>
        <taxon>Insecta</taxon>
        <taxon>Pterygota</taxon>
        <taxon>Neoptera</taxon>
        <taxon>Paraneoptera</taxon>
        <taxon>Hemiptera</taxon>
        <taxon>Heteroptera</taxon>
        <taxon>Panheteroptera</taxon>
        <taxon>Cimicomorpha</taxon>
        <taxon>Miridae</taxon>
        <taxon>Mirini</taxon>
        <taxon>Lygus</taxon>
    </lineage>
</organism>
<dbReference type="GO" id="GO:0016301">
    <property type="term" value="F:kinase activity"/>
    <property type="evidence" value="ECO:0007669"/>
    <property type="project" value="UniProtKB-KW"/>
</dbReference>
<dbReference type="AlphaFoldDB" id="A0A0A9Z392"/>
<gene>
    <name evidence="2" type="ORF">CM83_63687</name>
</gene>
<evidence type="ECO:0000259" key="1">
    <source>
        <dbReference type="SMART" id="SM00587"/>
    </source>
</evidence>
<dbReference type="InterPro" id="IPR011009">
    <property type="entry name" value="Kinase-like_dom_sf"/>
</dbReference>